<evidence type="ECO:0000256" key="6">
    <source>
        <dbReference type="SAM" id="MobiDB-lite"/>
    </source>
</evidence>
<feature type="domain" description="Rad4 beta-hairpin" evidence="8">
    <location>
        <begin position="569"/>
        <end position="629"/>
    </location>
</feature>
<evidence type="ECO:0000313" key="10">
    <source>
        <dbReference type="EMBL" id="USW47322.1"/>
    </source>
</evidence>
<feature type="compositionally biased region" description="Polar residues" evidence="6">
    <location>
        <begin position="599"/>
        <end position="608"/>
    </location>
</feature>
<dbReference type="InterPro" id="IPR018328">
    <property type="entry name" value="Rad4_beta-hairpin_dom3"/>
</dbReference>
<dbReference type="InterPro" id="IPR018325">
    <property type="entry name" value="Rad4/PNGase_transGLS-fold"/>
</dbReference>
<feature type="region of interest" description="Disordered" evidence="6">
    <location>
        <begin position="794"/>
        <end position="842"/>
    </location>
</feature>
<feature type="region of interest" description="Disordered" evidence="6">
    <location>
        <begin position="901"/>
        <end position="1038"/>
    </location>
</feature>
<feature type="domain" description="Rad4 beta-hairpin" evidence="9">
    <location>
        <begin position="636"/>
        <end position="710"/>
    </location>
</feature>
<evidence type="ECO:0000259" key="9">
    <source>
        <dbReference type="SMART" id="SM01032"/>
    </source>
</evidence>
<feature type="domain" description="Rad4 beta-hairpin" evidence="7">
    <location>
        <begin position="509"/>
        <end position="567"/>
    </location>
</feature>
<dbReference type="InterPro" id="IPR018326">
    <property type="entry name" value="Rad4_beta-hairpin_dom1"/>
</dbReference>
<dbReference type="InterPro" id="IPR042488">
    <property type="entry name" value="Rad4_BHD3_sf"/>
</dbReference>
<feature type="compositionally biased region" description="Basic and acidic residues" evidence="6">
    <location>
        <begin position="44"/>
        <end position="55"/>
    </location>
</feature>
<feature type="region of interest" description="Disordered" evidence="6">
    <location>
        <begin position="580"/>
        <end position="611"/>
    </location>
</feature>
<dbReference type="GO" id="GO:0071942">
    <property type="term" value="C:XPC complex"/>
    <property type="evidence" value="ECO:0007669"/>
    <property type="project" value="TreeGrafter"/>
</dbReference>
<dbReference type="SMART" id="SM01031">
    <property type="entry name" value="BHD_2"/>
    <property type="match status" value="1"/>
</dbReference>
<dbReference type="Pfam" id="PF10405">
    <property type="entry name" value="BHD_3"/>
    <property type="match status" value="1"/>
</dbReference>
<dbReference type="InterPro" id="IPR004583">
    <property type="entry name" value="DNA_repair_Rad4"/>
</dbReference>
<feature type="region of interest" description="Disordered" evidence="6">
    <location>
        <begin position="43"/>
        <end position="114"/>
    </location>
</feature>
<organism evidence="10 11">
    <name type="scientific">Septoria linicola</name>
    <dbReference type="NCBI Taxonomy" id="215465"/>
    <lineage>
        <taxon>Eukaryota</taxon>
        <taxon>Fungi</taxon>
        <taxon>Dikarya</taxon>
        <taxon>Ascomycota</taxon>
        <taxon>Pezizomycotina</taxon>
        <taxon>Dothideomycetes</taxon>
        <taxon>Dothideomycetidae</taxon>
        <taxon>Mycosphaerellales</taxon>
        <taxon>Mycosphaerellaceae</taxon>
        <taxon>Septoria</taxon>
    </lineage>
</organism>
<keyword evidence="5" id="KW-0539">Nucleus</keyword>
<feature type="compositionally biased region" description="Basic residues" evidence="6">
    <location>
        <begin position="56"/>
        <end position="70"/>
    </location>
</feature>
<dbReference type="Proteomes" id="UP001056384">
    <property type="component" value="Chromosome 1"/>
</dbReference>
<dbReference type="EMBL" id="CP099418">
    <property type="protein sequence ID" value="USW47322.1"/>
    <property type="molecule type" value="Genomic_DNA"/>
</dbReference>
<feature type="region of interest" description="Disordered" evidence="6">
    <location>
        <begin position="1"/>
        <end position="28"/>
    </location>
</feature>
<evidence type="ECO:0000256" key="4">
    <source>
        <dbReference type="ARBA" id="ARBA00023204"/>
    </source>
</evidence>
<sequence length="1038" mass="114324">MAPSRGKGKAAVLSRAQPARRSTRGRAIVHDAVPDVYSAMLTDVRSEEGSGDDRPLKKRRVTPRKPVLHKRSAEELPDSTLPLPAKSLQSDEALGPTKERQQTVEDSSESEADDFEFEDVDLDLSLESAAEVDGIEDLSISVQPQHDAPRNVSQRRKPATTIEKSHRLLVHKLHVLCLLGHCMYVNGRCNNTSAQRHLRPLLTGKTVSYLNPSKHDTQFQRNRSFLDGLQQALDAFVPDYKIIASGLTRPKWNIDEEPKHSLGIDAEPIGSVEFIGAAKNLEGSQDMASQLFCAMLRSAGVEARIVCSLQSLPFTSVPKGATPKKPAKVRIMAIAPDTDVSGTRRPQDDISVRGSRAIGNVPSARRRLGQPSFVEETIHTTPAQKKPKAVVKLSFPVFWVEAFNEANQKWVAIDPVVTNTVNKPSKLEPPASYELNQLSYAIAFEDDGSARDVTRRYAKAYNAKTRRHRVEASEDGAKWWKKAMRVFRRKDGLLDRDQVEDAEMAQKEAREGLPANVLDFKDHPYYALERHLKRQEVIHPRRDVGKVNAGTAAKPKMEPVFRRRDVLACRSADKWYRNGRELKANEQPLKHVPARARRQTSPGDQSSVTAPAPTTALYAPFQTQLYVPPPVQRGRVPRNSYGNLDVFVPTMVPAGGVHIRHPSTPQAAKLLRIDYADAVIGFHFKGRHGTAVIEGAVVASQYADAIREVIDGLEYMTLEDEARARSLLALKMWKRFLVGLRIAERVRAYGISPSAPTNEGMQEAQDTLISPGADKELVTAGRFSLRELERRRPAARKRKVAESDTEEEILSRAGEYSDQEAGGFVLGSGGAEPNDQPFNADTSSLYQGSPDGSRRNATHVDEIAENQGGGFFVDDAEPSDNGGGFVVDDAGVSGNQGGGFITEGINDTDGPDDYTSEMSIDNFPGGEQKVMHTPAERSAEPAAHQSTATVARHETRSGPEPGAPGDKLPDEFAQKAMPVDRYSENEMESIPERPFQPAVQSGHRSPSESEHGEESDRGSMLSHDPEDDEAEPDWLESD</sequence>
<comment type="subcellular location">
    <subcellularLocation>
        <location evidence="1">Nucleus</location>
    </subcellularLocation>
</comment>
<name>A0A9Q9AJN9_9PEZI</name>
<evidence type="ECO:0000259" key="8">
    <source>
        <dbReference type="SMART" id="SM01031"/>
    </source>
</evidence>
<evidence type="ECO:0000256" key="5">
    <source>
        <dbReference type="ARBA" id="ARBA00023242"/>
    </source>
</evidence>
<reference evidence="10" key="1">
    <citation type="submission" date="2022-06" db="EMBL/GenBank/DDBJ databases">
        <title>Complete genome sequences of two strains of the flax pathogen Septoria linicola.</title>
        <authorList>
            <person name="Lapalu N."/>
            <person name="Simon A."/>
            <person name="Demenou B."/>
            <person name="Paumier D."/>
            <person name="Guillot M.-P."/>
            <person name="Gout L."/>
            <person name="Valade R."/>
        </authorList>
    </citation>
    <scope>NUCLEOTIDE SEQUENCE</scope>
    <source>
        <strain evidence="10">SE15195</strain>
    </source>
</reference>
<dbReference type="SUPFAM" id="SSF54001">
    <property type="entry name" value="Cysteine proteinases"/>
    <property type="match status" value="1"/>
</dbReference>
<feature type="compositionally biased region" description="Acidic residues" evidence="6">
    <location>
        <begin position="1025"/>
        <end position="1038"/>
    </location>
</feature>
<evidence type="ECO:0000256" key="1">
    <source>
        <dbReference type="ARBA" id="ARBA00004123"/>
    </source>
</evidence>
<dbReference type="Pfam" id="PF03835">
    <property type="entry name" value="Rad4"/>
    <property type="match status" value="1"/>
</dbReference>
<evidence type="ECO:0000256" key="3">
    <source>
        <dbReference type="ARBA" id="ARBA00022763"/>
    </source>
</evidence>
<dbReference type="Gene3D" id="3.90.260.10">
    <property type="entry name" value="Transglutaminase-like"/>
    <property type="match status" value="1"/>
</dbReference>
<keyword evidence="11" id="KW-1185">Reference proteome</keyword>
<dbReference type="GO" id="GO:0003697">
    <property type="term" value="F:single-stranded DNA binding"/>
    <property type="evidence" value="ECO:0007669"/>
    <property type="project" value="TreeGrafter"/>
</dbReference>
<dbReference type="SMART" id="SM01030">
    <property type="entry name" value="BHD_1"/>
    <property type="match status" value="1"/>
</dbReference>
<dbReference type="InterPro" id="IPR038765">
    <property type="entry name" value="Papain-like_cys_pep_sf"/>
</dbReference>
<dbReference type="PANTHER" id="PTHR12135">
    <property type="entry name" value="DNA REPAIR PROTEIN XP-C / RAD4"/>
    <property type="match status" value="1"/>
</dbReference>
<evidence type="ECO:0000259" key="7">
    <source>
        <dbReference type="SMART" id="SM01030"/>
    </source>
</evidence>
<comment type="similarity">
    <text evidence="2">Belongs to the XPC family.</text>
</comment>
<keyword evidence="3" id="KW-0227">DNA damage</keyword>
<dbReference type="PANTHER" id="PTHR12135:SF0">
    <property type="entry name" value="DNA REPAIR PROTEIN COMPLEMENTING XP-C CELLS"/>
    <property type="match status" value="1"/>
</dbReference>
<dbReference type="GO" id="GO:0000111">
    <property type="term" value="C:nucleotide-excision repair factor 2 complex"/>
    <property type="evidence" value="ECO:0007669"/>
    <property type="project" value="TreeGrafter"/>
</dbReference>
<dbReference type="Gene3D" id="2.20.20.110">
    <property type="entry name" value="Rad4, beta-hairpin domain BHD1"/>
    <property type="match status" value="1"/>
</dbReference>
<dbReference type="Pfam" id="PF10404">
    <property type="entry name" value="BHD_2"/>
    <property type="match status" value="1"/>
</dbReference>
<keyword evidence="4" id="KW-0234">DNA repair</keyword>
<dbReference type="AlphaFoldDB" id="A0A9Q9AJN9"/>
<dbReference type="Gene3D" id="3.30.70.2460">
    <property type="entry name" value="Rad4, beta-hairpin domain BHD3"/>
    <property type="match status" value="1"/>
</dbReference>
<dbReference type="GO" id="GO:0005737">
    <property type="term" value="C:cytoplasm"/>
    <property type="evidence" value="ECO:0007669"/>
    <property type="project" value="TreeGrafter"/>
</dbReference>
<evidence type="ECO:0000256" key="2">
    <source>
        <dbReference type="ARBA" id="ARBA00009525"/>
    </source>
</evidence>
<proteinExistence type="inferred from homology"/>
<dbReference type="GO" id="GO:0003684">
    <property type="term" value="F:damaged DNA binding"/>
    <property type="evidence" value="ECO:0007669"/>
    <property type="project" value="InterPro"/>
</dbReference>
<evidence type="ECO:0000313" key="11">
    <source>
        <dbReference type="Proteomes" id="UP001056384"/>
    </source>
</evidence>
<gene>
    <name evidence="10" type="ORF">Slin15195_G006410</name>
</gene>
<dbReference type="GO" id="GO:0006298">
    <property type="term" value="P:mismatch repair"/>
    <property type="evidence" value="ECO:0007669"/>
    <property type="project" value="TreeGrafter"/>
</dbReference>
<dbReference type="InterPro" id="IPR036985">
    <property type="entry name" value="Transglutaminase-like_sf"/>
</dbReference>
<feature type="compositionally biased region" description="Basic and acidic residues" evidence="6">
    <location>
        <begin position="1005"/>
        <end position="1017"/>
    </location>
</feature>
<accession>A0A9Q9AJN9</accession>
<protein>
    <submittedName>
        <fullName evidence="10">DNA repair protein Rad4</fullName>
    </submittedName>
</protein>
<dbReference type="Pfam" id="PF10403">
    <property type="entry name" value="BHD_1"/>
    <property type="match status" value="1"/>
</dbReference>
<dbReference type="Gene3D" id="3.30.60.290">
    <property type="entry name" value="Rad4, beta-hairpin domain BHD2"/>
    <property type="match status" value="1"/>
</dbReference>
<dbReference type="GO" id="GO:0006289">
    <property type="term" value="P:nucleotide-excision repair"/>
    <property type="evidence" value="ECO:0007669"/>
    <property type="project" value="InterPro"/>
</dbReference>
<dbReference type="SMART" id="SM01032">
    <property type="entry name" value="BHD_3"/>
    <property type="match status" value="1"/>
</dbReference>
<dbReference type="InterPro" id="IPR018327">
    <property type="entry name" value="BHD_2"/>
</dbReference>